<gene>
    <name evidence="5" type="ORF">OXX778_LOCUS12546</name>
</gene>
<feature type="repeat" description="WD" evidence="3">
    <location>
        <begin position="398"/>
        <end position="438"/>
    </location>
</feature>
<name>A0A814BAP8_9BILA</name>
<dbReference type="Gene3D" id="2.130.10.10">
    <property type="entry name" value="YVTN repeat-like/Quinoprotein amine dehydrogenase"/>
    <property type="match status" value="2"/>
</dbReference>
<protein>
    <submittedName>
        <fullName evidence="5">Uncharacterized protein</fullName>
    </submittedName>
</protein>
<dbReference type="AlphaFoldDB" id="A0A814BAP8"/>
<dbReference type="PROSITE" id="PS00678">
    <property type="entry name" value="WD_REPEATS_1"/>
    <property type="match status" value="3"/>
</dbReference>
<dbReference type="Pfam" id="PF00400">
    <property type="entry name" value="WD40"/>
    <property type="match status" value="6"/>
</dbReference>
<dbReference type="PANTHER" id="PTHR22847:SF637">
    <property type="entry name" value="WD REPEAT DOMAIN 5B"/>
    <property type="match status" value="1"/>
</dbReference>
<dbReference type="SUPFAM" id="SSF50978">
    <property type="entry name" value="WD40 repeat-like"/>
    <property type="match status" value="1"/>
</dbReference>
<feature type="coiled-coil region" evidence="4">
    <location>
        <begin position="63"/>
        <end position="135"/>
    </location>
</feature>
<dbReference type="InterPro" id="IPR036322">
    <property type="entry name" value="WD40_repeat_dom_sf"/>
</dbReference>
<sequence length="511" mass="59532">MDDLEIFLPCGFTIRYLNLKDITSSIKCLICKSHELNVKDCLNMPRNRLIINQKKFSVEKENLLKLMNELDDAKTNEQQLINKIYEPLFKDLEERRKNLKKNIDEHFNSLFEQIIVDQKNKINNFRTQLNEIDENSKVKYELDDEIEYNSKIQLVQYNLEALETRTNHVQTVLNNLKQVPHLNKTELSIDQIFGQLVSEKTNEKNDEKLVEIESDNNLIEPAKKRPRKNDKNIILKGHSDEIHDALKINDERVLTASNDKNIKLWNLLNGECIRTFEGHEDGVNCLCLLKYDLFASGSRDGKIFIWNLESGQLVRKISQHTNQVSCLKLLKDGSLLSGSWDRTVKRWHYIEGNLLRDFKGHMSYITCLNQMPNGKILSGSTSGSIRLWNLHGKCIRILRGHTDNVLYIFVLKSDHLASASKDCHIRVWNLSLKKTFRHLKEHKSPVIKLDQLKDNNYLISCSTDGIVKTWDLNKKKSLNYNKLSNVDMNTLQIDENCRLFTCLIDGSYRIF</sequence>
<dbReference type="Proteomes" id="UP000663879">
    <property type="component" value="Unassembled WGS sequence"/>
</dbReference>
<keyword evidence="4" id="KW-0175">Coiled coil</keyword>
<dbReference type="OrthoDB" id="2096344at2759"/>
<dbReference type="SMART" id="SM00320">
    <property type="entry name" value="WD40"/>
    <property type="match status" value="6"/>
</dbReference>
<reference evidence="5" key="1">
    <citation type="submission" date="2021-02" db="EMBL/GenBank/DDBJ databases">
        <authorList>
            <person name="Nowell W R."/>
        </authorList>
    </citation>
    <scope>NUCLEOTIDE SEQUENCE</scope>
    <source>
        <strain evidence="5">Ploen Becks lab</strain>
    </source>
</reference>
<feature type="repeat" description="WD" evidence="3">
    <location>
        <begin position="358"/>
        <end position="390"/>
    </location>
</feature>
<dbReference type="GO" id="GO:1990234">
    <property type="term" value="C:transferase complex"/>
    <property type="evidence" value="ECO:0007669"/>
    <property type="project" value="UniProtKB-ARBA"/>
</dbReference>
<dbReference type="PANTHER" id="PTHR22847">
    <property type="entry name" value="WD40 REPEAT PROTEIN"/>
    <property type="match status" value="1"/>
</dbReference>
<dbReference type="CDD" id="cd00200">
    <property type="entry name" value="WD40"/>
    <property type="match status" value="1"/>
</dbReference>
<evidence type="ECO:0000313" key="6">
    <source>
        <dbReference type="Proteomes" id="UP000663879"/>
    </source>
</evidence>
<evidence type="ECO:0000313" key="5">
    <source>
        <dbReference type="EMBL" id="CAF0924155.1"/>
    </source>
</evidence>
<feature type="repeat" description="WD" evidence="3">
    <location>
        <begin position="276"/>
        <end position="316"/>
    </location>
</feature>
<dbReference type="PROSITE" id="PS50294">
    <property type="entry name" value="WD_REPEATS_REGION"/>
    <property type="match status" value="3"/>
</dbReference>
<keyword evidence="6" id="KW-1185">Reference proteome</keyword>
<feature type="repeat" description="WD" evidence="3">
    <location>
        <begin position="235"/>
        <end position="275"/>
    </location>
</feature>
<evidence type="ECO:0000256" key="2">
    <source>
        <dbReference type="ARBA" id="ARBA00022737"/>
    </source>
</evidence>
<dbReference type="PRINTS" id="PR00320">
    <property type="entry name" value="GPROTEINBRPT"/>
</dbReference>
<dbReference type="InterPro" id="IPR001680">
    <property type="entry name" value="WD40_rpt"/>
</dbReference>
<dbReference type="InterPro" id="IPR015943">
    <property type="entry name" value="WD40/YVTN_repeat-like_dom_sf"/>
</dbReference>
<dbReference type="InterPro" id="IPR020472">
    <property type="entry name" value="WD40_PAC1"/>
</dbReference>
<feature type="repeat" description="WD" evidence="3">
    <location>
        <begin position="317"/>
        <end position="357"/>
    </location>
</feature>
<dbReference type="InterPro" id="IPR019775">
    <property type="entry name" value="WD40_repeat_CS"/>
</dbReference>
<comment type="caution">
    <text evidence="5">The sequence shown here is derived from an EMBL/GenBank/DDBJ whole genome shotgun (WGS) entry which is preliminary data.</text>
</comment>
<keyword evidence="2" id="KW-0677">Repeat</keyword>
<dbReference type="PROSITE" id="PS50082">
    <property type="entry name" value="WD_REPEATS_2"/>
    <property type="match status" value="6"/>
</dbReference>
<evidence type="ECO:0000256" key="1">
    <source>
        <dbReference type="ARBA" id="ARBA00022574"/>
    </source>
</evidence>
<proteinExistence type="predicted"/>
<organism evidence="5 6">
    <name type="scientific">Brachionus calyciflorus</name>
    <dbReference type="NCBI Taxonomy" id="104777"/>
    <lineage>
        <taxon>Eukaryota</taxon>
        <taxon>Metazoa</taxon>
        <taxon>Spiralia</taxon>
        <taxon>Gnathifera</taxon>
        <taxon>Rotifera</taxon>
        <taxon>Eurotatoria</taxon>
        <taxon>Monogononta</taxon>
        <taxon>Pseudotrocha</taxon>
        <taxon>Ploima</taxon>
        <taxon>Brachionidae</taxon>
        <taxon>Brachionus</taxon>
    </lineage>
</organism>
<feature type="repeat" description="WD" evidence="3">
    <location>
        <begin position="439"/>
        <end position="480"/>
    </location>
</feature>
<evidence type="ECO:0000256" key="4">
    <source>
        <dbReference type="SAM" id="Coils"/>
    </source>
</evidence>
<keyword evidence="1 3" id="KW-0853">WD repeat</keyword>
<dbReference type="EMBL" id="CAJNOC010002290">
    <property type="protein sequence ID" value="CAF0924155.1"/>
    <property type="molecule type" value="Genomic_DNA"/>
</dbReference>
<evidence type="ECO:0000256" key="3">
    <source>
        <dbReference type="PROSITE-ProRule" id="PRU00221"/>
    </source>
</evidence>
<accession>A0A814BAP8</accession>